<evidence type="ECO:0000256" key="3">
    <source>
        <dbReference type="ARBA" id="ARBA00023125"/>
    </source>
</evidence>
<comment type="caution">
    <text evidence="8">The sequence shown here is derived from an EMBL/GenBank/DDBJ whole genome shotgun (WGS) entry which is preliminary data.</text>
</comment>
<dbReference type="AlphaFoldDB" id="A0A6A2Y7G0"/>
<feature type="domain" description="NAC" evidence="7">
    <location>
        <begin position="6"/>
        <end position="156"/>
    </location>
</feature>
<sequence length="340" mass="38465">MEGASLPPGFRFHPTDEELLGYYLKRKTQGLEIELEVIPVIDLYKFDPWELPEKSFLPKRDLEWFFFCPRDRKYPNGLRTNRATKAGYWKATGKDRKVVCQSAAVTGYRKTLVFYRGRAPLGDRMDWVMHEYRLSDEPSQGSTNQGAFALCRVVKRNESNASDAHREPKATRVGSSSANEELTASPRISKEPLSNSGDISCQTSYPNNESRYSSPIASPYPNEVTQVPPFEPVSTATDPSSIWVSPDLILDPSKDYPQICEIASQYFPQYEIPSSLTPWQQYKQIDFSTSSSYSNLGEIKHDALSRIGCMLPYLGHANSMDFYGNEGYDQAGSCYHLNPL</sequence>
<dbReference type="EMBL" id="VEPZ02001358">
    <property type="protein sequence ID" value="KAE8677565.1"/>
    <property type="molecule type" value="Genomic_DNA"/>
</dbReference>
<evidence type="ECO:0000256" key="2">
    <source>
        <dbReference type="ARBA" id="ARBA00023015"/>
    </source>
</evidence>
<dbReference type="Gene3D" id="2.170.150.80">
    <property type="entry name" value="NAC domain"/>
    <property type="match status" value="1"/>
</dbReference>
<dbReference type="PANTHER" id="PTHR31744">
    <property type="entry name" value="PROTEIN CUP-SHAPED COTYLEDON 2-RELATED"/>
    <property type="match status" value="1"/>
</dbReference>
<keyword evidence="9" id="KW-1185">Reference proteome</keyword>
<dbReference type="FunFam" id="2.170.150.80:FF:000002">
    <property type="entry name" value="Nac domain-containing protein 86"/>
    <property type="match status" value="1"/>
</dbReference>
<feature type="region of interest" description="Disordered" evidence="6">
    <location>
        <begin position="159"/>
        <end position="215"/>
    </location>
</feature>
<dbReference type="PROSITE" id="PS51005">
    <property type="entry name" value="NAC"/>
    <property type="match status" value="1"/>
</dbReference>
<name>A0A6A2Y7G0_HIBSY</name>
<organism evidence="8 9">
    <name type="scientific">Hibiscus syriacus</name>
    <name type="common">Rose of Sharon</name>
    <dbReference type="NCBI Taxonomy" id="106335"/>
    <lineage>
        <taxon>Eukaryota</taxon>
        <taxon>Viridiplantae</taxon>
        <taxon>Streptophyta</taxon>
        <taxon>Embryophyta</taxon>
        <taxon>Tracheophyta</taxon>
        <taxon>Spermatophyta</taxon>
        <taxon>Magnoliopsida</taxon>
        <taxon>eudicotyledons</taxon>
        <taxon>Gunneridae</taxon>
        <taxon>Pentapetalae</taxon>
        <taxon>rosids</taxon>
        <taxon>malvids</taxon>
        <taxon>Malvales</taxon>
        <taxon>Malvaceae</taxon>
        <taxon>Malvoideae</taxon>
        <taxon>Hibiscus</taxon>
    </lineage>
</organism>
<evidence type="ECO:0000256" key="1">
    <source>
        <dbReference type="ARBA" id="ARBA00004123"/>
    </source>
</evidence>
<dbReference type="GO" id="GO:0005634">
    <property type="term" value="C:nucleus"/>
    <property type="evidence" value="ECO:0007669"/>
    <property type="project" value="UniProtKB-SubCell"/>
</dbReference>
<evidence type="ECO:0000256" key="4">
    <source>
        <dbReference type="ARBA" id="ARBA00023163"/>
    </source>
</evidence>
<gene>
    <name evidence="8" type="ORF">F3Y22_tig00111506pilonHSYRG00208</name>
</gene>
<keyword evidence="4" id="KW-0804">Transcription</keyword>
<dbReference type="GO" id="GO:0006355">
    <property type="term" value="P:regulation of DNA-templated transcription"/>
    <property type="evidence" value="ECO:0007669"/>
    <property type="project" value="InterPro"/>
</dbReference>
<comment type="subcellular location">
    <subcellularLocation>
        <location evidence="1">Nucleus</location>
    </subcellularLocation>
</comment>
<evidence type="ECO:0000259" key="7">
    <source>
        <dbReference type="PROSITE" id="PS51005"/>
    </source>
</evidence>
<evidence type="ECO:0000256" key="5">
    <source>
        <dbReference type="ARBA" id="ARBA00023242"/>
    </source>
</evidence>
<accession>A0A6A2Y7G0</accession>
<evidence type="ECO:0000313" key="8">
    <source>
        <dbReference type="EMBL" id="KAE8677565.1"/>
    </source>
</evidence>
<reference evidence="8" key="1">
    <citation type="submission" date="2019-09" db="EMBL/GenBank/DDBJ databases">
        <title>Draft genome information of white flower Hibiscus syriacus.</title>
        <authorList>
            <person name="Kim Y.-M."/>
        </authorList>
    </citation>
    <scope>NUCLEOTIDE SEQUENCE [LARGE SCALE GENOMIC DNA]</scope>
    <source>
        <strain evidence="8">YM2019G1</strain>
    </source>
</reference>
<feature type="compositionally biased region" description="Polar residues" evidence="6">
    <location>
        <begin position="192"/>
        <end position="215"/>
    </location>
</feature>
<dbReference type="SUPFAM" id="SSF101941">
    <property type="entry name" value="NAC domain"/>
    <property type="match status" value="1"/>
</dbReference>
<dbReference type="InterPro" id="IPR036093">
    <property type="entry name" value="NAC_dom_sf"/>
</dbReference>
<keyword evidence="2" id="KW-0805">Transcription regulation</keyword>
<evidence type="ECO:0000256" key="6">
    <source>
        <dbReference type="SAM" id="MobiDB-lite"/>
    </source>
</evidence>
<keyword evidence="5" id="KW-0539">Nucleus</keyword>
<proteinExistence type="predicted"/>
<dbReference type="OrthoDB" id="1931139at2759"/>
<dbReference type="Proteomes" id="UP000436088">
    <property type="component" value="Unassembled WGS sequence"/>
</dbReference>
<dbReference type="GO" id="GO:0003677">
    <property type="term" value="F:DNA binding"/>
    <property type="evidence" value="ECO:0007669"/>
    <property type="project" value="UniProtKB-KW"/>
</dbReference>
<keyword evidence="3" id="KW-0238">DNA-binding</keyword>
<dbReference type="Pfam" id="PF02365">
    <property type="entry name" value="NAM"/>
    <property type="match status" value="1"/>
</dbReference>
<feature type="compositionally biased region" description="Polar residues" evidence="6">
    <location>
        <begin position="173"/>
        <end position="182"/>
    </location>
</feature>
<feature type="compositionally biased region" description="Basic and acidic residues" evidence="6">
    <location>
        <begin position="159"/>
        <end position="170"/>
    </location>
</feature>
<dbReference type="PANTHER" id="PTHR31744:SF208">
    <property type="entry name" value="(WILD MALAYSIAN BANANA) HYPOTHETICAL PROTEIN"/>
    <property type="match status" value="1"/>
</dbReference>
<dbReference type="InterPro" id="IPR003441">
    <property type="entry name" value="NAC-dom"/>
</dbReference>
<protein>
    <submittedName>
        <fullName evidence="8">NAC domain-containing protein 86</fullName>
    </submittedName>
</protein>
<evidence type="ECO:0000313" key="9">
    <source>
        <dbReference type="Proteomes" id="UP000436088"/>
    </source>
</evidence>